<proteinExistence type="predicted"/>
<dbReference type="EMBL" id="CVRI01000043">
    <property type="protein sequence ID" value="CRK96179.1"/>
    <property type="molecule type" value="Genomic_DNA"/>
</dbReference>
<evidence type="ECO:0000313" key="1">
    <source>
        <dbReference type="EMBL" id="CRK96179.1"/>
    </source>
</evidence>
<name>A0A1J1I7L5_9DIPT</name>
<reference evidence="1 2" key="1">
    <citation type="submission" date="2015-04" db="EMBL/GenBank/DDBJ databases">
        <authorList>
            <person name="Syromyatnikov M.Y."/>
            <person name="Popov V.N."/>
        </authorList>
    </citation>
    <scope>NUCLEOTIDE SEQUENCE [LARGE SCALE GENOMIC DNA]</scope>
</reference>
<dbReference type="AlphaFoldDB" id="A0A1J1I7L5"/>
<organism evidence="1 2">
    <name type="scientific">Clunio marinus</name>
    <dbReference type="NCBI Taxonomy" id="568069"/>
    <lineage>
        <taxon>Eukaryota</taxon>
        <taxon>Metazoa</taxon>
        <taxon>Ecdysozoa</taxon>
        <taxon>Arthropoda</taxon>
        <taxon>Hexapoda</taxon>
        <taxon>Insecta</taxon>
        <taxon>Pterygota</taxon>
        <taxon>Neoptera</taxon>
        <taxon>Endopterygota</taxon>
        <taxon>Diptera</taxon>
        <taxon>Nematocera</taxon>
        <taxon>Chironomoidea</taxon>
        <taxon>Chironomidae</taxon>
        <taxon>Clunio</taxon>
    </lineage>
</organism>
<accession>A0A1J1I7L5</accession>
<gene>
    <name evidence="1" type="ORF">CLUMA_CG009608</name>
</gene>
<keyword evidence="2" id="KW-1185">Reference proteome</keyword>
<protein>
    <submittedName>
        <fullName evidence="1">CLUMA_CG009608, isoform A</fullName>
    </submittedName>
</protein>
<dbReference type="Proteomes" id="UP000183832">
    <property type="component" value="Unassembled WGS sequence"/>
</dbReference>
<sequence>MEVKKSTGKAMCLLGREAEMKWLHDCICNAINVRMMWETKRDKKNFRHVVLALFGYDVSFQLPFTIGLDHFSIIHKAFVGKRMRHKDKNEIFTFDKVKVKLN</sequence>
<evidence type="ECO:0000313" key="2">
    <source>
        <dbReference type="Proteomes" id="UP000183832"/>
    </source>
</evidence>